<proteinExistence type="predicted"/>
<dbReference type="AlphaFoldDB" id="A0A0U2YQB2"/>
<dbReference type="SMART" id="SM00860">
    <property type="entry name" value="SMI1_KNR4"/>
    <property type="match status" value="1"/>
</dbReference>
<dbReference type="KEGG" id="prt:AUC31_06745"/>
<dbReference type="EMBL" id="CP013659">
    <property type="protein sequence ID" value="ALS74941.1"/>
    <property type="molecule type" value="Genomic_DNA"/>
</dbReference>
<reference evidence="2" key="1">
    <citation type="submission" date="2016-01" db="EMBL/GenBank/DDBJ databases">
        <title>Complete genome of Planococcus rifietoensis type strain M8.</title>
        <authorList>
            <person name="See-Too W.S."/>
        </authorList>
    </citation>
    <scope>NUCLEOTIDE SEQUENCE [LARGE SCALE GENOMIC DNA]</scope>
    <source>
        <strain evidence="2">M8</strain>
    </source>
</reference>
<dbReference type="InterPro" id="IPR037883">
    <property type="entry name" value="Knr4/Smi1-like_sf"/>
</dbReference>
<dbReference type="SUPFAM" id="SSF160631">
    <property type="entry name" value="SMI1/KNR4-like"/>
    <property type="match status" value="1"/>
</dbReference>
<protein>
    <recommendedName>
        <fullName evidence="1">Knr4/Smi1-like domain-containing protein</fullName>
    </recommendedName>
</protein>
<evidence type="ECO:0000313" key="3">
    <source>
        <dbReference type="Proteomes" id="UP000067683"/>
    </source>
</evidence>
<feature type="domain" description="Knr4/Smi1-like" evidence="1">
    <location>
        <begin position="40"/>
        <end position="152"/>
    </location>
</feature>
<accession>A0A0U2YQB2</accession>
<dbReference type="Gene3D" id="3.40.1580.10">
    <property type="entry name" value="SMI1/KNR4-like"/>
    <property type="match status" value="1"/>
</dbReference>
<evidence type="ECO:0000259" key="1">
    <source>
        <dbReference type="SMART" id="SM00860"/>
    </source>
</evidence>
<dbReference type="Pfam" id="PF09346">
    <property type="entry name" value="SMI1_KNR4"/>
    <property type="match status" value="1"/>
</dbReference>
<dbReference type="Proteomes" id="UP000067683">
    <property type="component" value="Chromosome"/>
</dbReference>
<evidence type="ECO:0000313" key="2">
    <source>
        <dbReference type="EMBL" id="ALS74941.1"/>
    </source>
</evidence>
<gene>
    <name evidence="2" type="ORF">AUC31_06745</name>
</gene>
<organism evidence="2 3">
    <name type="scientific">Planococcus rifietoensis</name>
    <dbReference type="NCBI Taxonomy" id="200991"/>
    <lineage>
        <taxon>Bacteria</taxon>
        <taxon>Bacillati</taxon>
        <taxon>Bacillota</taxon>
        <taxon>Bacilli</taxon>
        <taxon>Bacillales</taxon>
        <taxon>Caryophanaceae</taxon>
        <taxon>Planococcus</taxon>
    </lineage>
</organism>
<keyword evidence="3" id="KW-1185">Reference proteome</keyword>
<name>A0A0U2YQB2_9BACL</name>
<dbReference type="InterPro" id="IPR018958">
    <property type="entry name" value="Knr4/Smi1-like_dom"/>
</dbReference>
<sequence>MSRLATAISNLKQRLDEGGFLWIQQEDGYLGKTKVKFNGPATEKEIEEFPFKLPADYEEFLRLHHGGRLFFTEDGGNNGMELYTIEQILEHRSYYGDDFPDNWFPVATGYDGSFLIVTDQHIGGGYLSWFDTGNNFEHDLAIGMSFEEWLEKLIITQGSNFWDWDIRKRTGM</sequence>